<accession>A0A381P0N1</accession>
<evidence type="ECO:0000259" key="6">
    <source>
        <dbReference type="Pfam" id="PF01061"/>
    </source>
</evidence>
<dbReference type="Pfam" id="PF01061">
    <property type="entry name" value="ABC2_membrane"/>
    <property type="match status" value="1"/>
</dbReference>
<sequence>MAFLNRRLAQLRHRWIGELSLALLLPIGIYITLGFGLSGGIPKLQGVPQLGWLIPGIVLMVAFAGALIALFNDLFHNRGINGFFCSIYASPHTPTSTVMSLMFSMLPEGIIRSFLALGILQTLLGYGYPFLGQLLFLFLIALAVLLGGMVGLTLGILARDAVASQIVILLLLLSLGFCSEWFVPLNVFPTAIQPLLHVLPTSILVEMGRDLLLNQDSSPVLILVVLGTIALWTVVNSFLFPRISTE</sequence>
<evidence type="ECO:0000313" key="7">
    <source>
        <dbReference type="EMBL" id="SUZ60400.1"/>
    </source>
</evidence>
<evidence type="ECO:0000256" key="4">
    <source>
        <dbReference type="ARBA" id="ARBA00023136"/>
    </source>
</evidence>
<reference evidence="7" key="1">
    <citation type="submission" date="2018-05" db="EMBL/GenBank/DDBJ databases">
        <authorList>
            <person name="Lanie J.A."/>
            <person name="Ng W.-L."/>
            <person name="Kazmierczak K.M."/>
            <person name="Andrzejewski T.M."/>
            <person name="Davidsen T.M."/>
            <person name="Wayne K.J."/>
            <person name="Tettelin H."/>
            <person name="Glass J.I."/>
            <person name="Rusch D."/>
            <person name="Podicherti R."/>
            <person name="Tsui H.-C.T."/>
            <person name="Winkler M.E."/>
        </authorList>
    </citation>
    <scope>NUCLEOTIDE SEQUENCE</scope>
</reference>
<gene>
    <name evidence="7" type="ORF">METZ01_LOCUS13254</name>
</gene>
<comment type="subcellular location">
    <subcellularLocation>
        <location evidence="1">Membrane</location>
        <topology evidence="1">Multi-pass membrane protein</topology>
    </subcellularLocation>
</comment>
<keyword evidence="3 5" id="KW-1133">Transmembrane helix</keyword>
<feature type="transmembrane region" description="Helical" evidence="5">
    <location>
        <begin position="134"/>
        <end position="154"/>
    </location>
</feature>
<dbReference type="InterPro" id="IPR000412">
    <property type="entry name" value="ABC_2_transport"/>
</dbReference>
<proteinExistence type="predicted"/>
<name>A0A381P0N1_9ZZZZ</name>
<evidence type="ECO:0000256" key="1">
    <source>
        <dbReference type="ARBA" id="ARBA00004141"/>
    </source>
</evidence>
<dbReference type="GO" id="GO:0140359">
    <property type="term" value="F:ABC-type transporter activity"/>
    <property type="evidence" value="ECO:0007669"/>
    <property type="project" value="InterPro"/>
</dbReference>
<feature type="transmembrane region" description="Helical" evidence="5">
    <location>
        <begin position="166"/>
        <end position="183"/>
    </location>
</feature>
<evidence type="ECO:0000256" key="3">
    <source>
        <dbReference type="ARBA" id="ARBA00022989"/>
    </source>
</evidence>
<feature type="transmembrane region" description="Helical" evidence="5">
    <location>
        <begin position="220"/>
        <end position="240"/>
    </location>
</feature>
<protein>
    <recommendedName>
        <fullName evidence="6">ABC-2 type transporter transmembrane domain-containing protein</fullName>
    </recommendedName>
</protein>
<dbReference type="GO" id="GO:0043190">
    <property type="term" value="C:ATP-binding cassette (ABC) transporter complex"/>
    <property type="evidence" value="ECO:0007669"/>
    <property type="project" value="InterPro"/>
</dbReference>
<evidence type="ECO:0000256" key="2">
    <source>
        <dbReference type="ARBA" id="ARBA00022692"/>
    </source>
</evidence>
<dbReference type="InterPro" id="IPR013525">
    <property type="entry name" value="ABC2_TM"/>
</dbReference>
<feature type="transmembrane region" description="Helical" evidence="5">
    <location>
        <begin position="21"/>
        <end position="41"/>
    </location>
</feature>
<keyword evidence="4 5" id="KW-0472">Membrane</keyword>
<dbReference type="EMBL" id="UINC01000741">
    <property type="protein sequence ID" value="SUZ60400.1"/>
    <property type="molecule type" value="Genomic_DNA"/>
</dbReference>
<feature type="transmembrane region" description="Helical" evidence="5">
    <location>
        <begin position="109"/>
        <end position="128"/>
    </location>
</feature>
<feature type="domain" description="ABC-2 type transporter transmembrane" evidence="6">
    <location>
        <begin position="7"/>
        <end position="211"/>
    </location>
</feature>
<evidence type="ECO:0000256" key="5">
    <source>
        <dbReference type="SAM" id="Phobius"/>
    </source>
</evidence>
<dbReference type="PANTHER" id="PTHR43229">
    <property type="entry name" value="NODULATION PROTEIN J"/>
    <property type="match status" value="1"/>
</dbReference>
<dbReference type="PIRSF" id="PIRSF006648">
    <property type="entry name" value="DrrB"/>
    <property type="match status" value="1"/>
</dbReference>
<organism evidence="7">
    <name type="scientific">marine metagenome</name>
    <dbReference type="NCBI Taxonomy" id="408172"/>
    <lineage>
        <taxon>unclassified sequences</taxon>
        <taxon>metagenomes</taxon>
        <taxon>ecological metagenomes</taxon>
    </lineage>
</organism>
<dbReference type="InterPro" id="IPR051784">
    <property type="entry name" value="Nod_factor_ABC_transporter"/>
</dbReference>
<dbReference type="PANTHER" id="PTHR43229:SF3">
    <property type="entry name" value="ABC-TYPE MULTIDRUG TRANSPORT SYSTEM, PERMEASE COMPONENT"/>
    <property type="match status" value="1"/>
</dbReference>
<keyword evidence="2 5" id="KW-0812">Transmembrane</keyword>
<feature type="transmembrane region" description="Helical" evidence="5">
    <location>
        <begin position="53"/>
        <end position="71"/>
    </location>
</feature>
<dbReference type="AlphaFoldDB" id="A0A381P0N1"/>